<accession>A0A976N0S4</accession>
<dbReference type="InterPro" id="IPR046781">
    <property type="entry name" value="Phage_ORF5"/>
</dbReference>
<dbReference type="EMBL" id="OM869640">
    <property type="protein sequence ID" value="UPW36501.1"/>
    <property type="molecule type" value="Genomic_DNA"/>
</dbReference>
<proteinExistence type="predicted"/>
<dbReference type="Pfam" id="PF20577">
    <property type="entry name" value="Phage_ORF5"/>
    <property type="match status" value="1"/>
</dbReference>
<evidence type="ECO:0000313" key="1">
    <source>
        <dbReference type="EMBL" id="UPW36501.1"/>
    </source>
</evidence>
<organism evidence="1">
    <name type="scientific">Peromfec virus RodF8_36</name>
    <dbReference type="NCBI Taxonomy" id="2929371"/>
    <lineage>
        <taxon>Viruses</taxon>
        <taxon>Monodnaviria</taxon>
        <taxon>Sangervirae</taxon>
        <taxon>Phixviricota</taxon>
        <taxon>Malgrandaviricetes</taxon>
        <taxon>Petitvirales</taxon>
        <taxon>Microviridae</taxon>
    </lineage>
</organism>
<sequence length="77" mass="8916">MKLNIYAIKDTIVGSFMNPFYLQNDEQAKRSFKLATNDEKSDYSKIKKDLQLFKIGTFDDESGIIENEITFLINGEE</sequence>
<protein>
    <submittedName>
        <fullName evidence="1">Nonstructural protein</fullName>
    </submittedName>
</protein>
<name>A0A976N0S4_9VIRU</name>
<reference evidence="1" key="1">
    <citation type="submission" date="2022-02" db="EMBL/GenBank/DDBJ databases">
        <title>Towards deciphering the DNA virus diversity associated with rodent species in the families Cricetidae and Heteromyidae.</title>
        <authorList>
            <person name="Lund M."/>
            <person name="Larsen B.B."/>
            <person name="Gryseels S."/>
            <person name="Kraberger S."/>
            <person name="Rowsey D.M."/>
            <person name="Steger L."/>
            <person name="Yule K.M."/>
            <person name="Upham N.S."/>
            <person name="Worobey M."/>
            <person name="Van Doorslaer K."/>
            <person name="Varsani A."/>
        </authorList>
    </citation>
    <scope>NUCLEOTIDE SEQUENCE</scope>
    <source>
        <strain evidence="1">NeonRodF8_36</strain>
    </source>
</reference>